<dbReference type="GO" id="GO:0008932">
    <property type="term" value="F:lytic endotransglycosylase activity"/>
    <property type="evidence" value="ECO:0007669"/>
    <property type="project" value="TreeGrafter"/>
</dbReference>
<dbReference type="Proteomes" id="UP000242231">
    <property type="component" value="Unassembled WGS sequence"/>
</dbReference>
<keyword evidence="3" id="KW-0732">Signal</keyword>
<dbReference type="Pfam" id="PF01464">
    <property type="entry name" value="SLT"/>
    <property type="match status" value="1"/>
</dbReference>
<keyword evidence="6" id="KW-1185">Reference proteome</keyword>
<dbReference type="GO" id="GO:0000270">
    <property type="term" value="P:peptidoglycan metabolic process"/>
    <property type="evidence" value="ECO:0007669"/>
    <property type="project" value="InterPro"/>
</dbReference>
<dbReference type="CDD" id="cd00118">
    <property type="entry name" value="LysM"/>
    <property type="match status" value="2"/>
</dbReference>
<evidence type="ECO:0000259" key="4">
    <source>
        <dbReference type="PROSITE" id="PS51782"/>
    </source>
</evidence>
<name>A0A2P5TRB8_9GAMM</name>
<dbReference type="CDD" id="cd16894">
    <property type="entry name" value="MltD-like"/>
    <property type="match status" value="1"/>
</dbReference>
<feature type="domain" description="LysM" evidence="4">
    <location>
        <begin position="367"/>
        <end position="410"/>
    </location>
</feature>
<dbReference type="SUPFAM" id="SSF53955">
    <property type="entry name" value="Lysozyme-like"/>
    <property type="match status" value="1"/>
</dbReference>
<dbReference type="InterPro" id="IPR000189">
    <property type="entry name" value="Transglyc_AS"/>
</dbReference>
<accession>A0A2P5TRB8</accession>
<organism evidence="5 6">
    <name type="scientific">Oceanisphaera arctica</name>
    <dbReference type="NCBI Taxonomy" id="641510"/>
    <lineage>
        <taxon>Bacteria</taxon>
        <taxon>Pseudomonadati</taxon>
        <taxon>Pseudomonadota</taxon>
        <taxon>Gammaproteobacteria</taxon>
        <taxon>Aeromonadales</taxon>
        <taxon>Aeromonadaceae</taxon>
        <taxon>Oceanisphaera</taxon>
    </lineage>
</organism>
<gene>
    <name evidence="5" type="ORF">UN63_00110</name>
</gene>
<dbReference type="PROSITE" id="PS51782">
    <property type="entry name" value="LYSM"/>
    <property type="match status" value="2"/>
</dbReference>
<feature type="region of interest" description="Disordered" evidence="2">
    <location>
        <begin position="53"/>
        <end position="88"/>
    </location>
</feature>
<dbReference type="FunFam" id="1.10.530.10:FF:000004">
    <property type="entry name" value="Membrane-bound lytic murein transglycosylase D"/>
    <property type="match status" value="1"/>
</dbReference>
<dbReference type="InterPro" id="IPR018392">
    <property type="entry name" value="LysM"/>
</dbReference>
<evidence type="ECO:0000256" key="2">
    <source>
        <dbReference type="SAM" id="MobiDB-lite"/>
    </source>
</evidence>
<dbReference type="Gene3D" id="3.10.350.10">
    <property type="entry name" value="LysM domain"/>
    <property type="match status" value="2"/>
</dbReference>
<evidence type="ECO:0000256" key="1">
    <source>
        <dbReference type="ARBA" id="ARBA00007734"/>
    </source>
</evidence>
<feature type="signal peptide" evidence="3">
    <location>
        <begin position="1"/>
        <end position="20"/>
    </location>
</feature>
<evidence type="ECO:0000256" key="3">
    <source>
        <dbReference type="SAM" id="SignalP"/>
    </source>
</evidence>
<reference evidence="6" key="1">
    <citation type="submission" date="2016-11" db="EMBL/GenBank/DDBJ databases">
        <authorList>
            <person name="Sisinthy S."/>
            <person name="Ara S."/>
            <person name="Gundlapally S.R."/>
        </authorList>
    </citation>
    <scope>NUCLEOTIDE SEQUENCE [LARGE SCALE GENOMIC DNA]</scope>
    <source>
        <strain evidence="6">V1-41</strain>
    </source>
</reference>
<evidence type="ECO:0000313" key="5">
    <source>
        <dbReference type="EMBL" id="PPL18386.1"/>
    </source>
</evidence>
<dbReference type="PANTHER" id="PTHR33734">
    <property type="entry name" value="LYSM DOMAIN-CONTAINING GPI-ANCHORED PROTEIN 2"/>
    <property type="match status" value="1"/>
</dbReference>
<dbReference type="GO" id="GO:0016020">
    <property type="term" value="C:membrane"/>
    <property type="evidence" value="ECO:0007669"/>
    <property type="project" value="InterPro"/>
</dbReference>
<dbReference type="PROSITE" id="PS00922">
    <property type="entry name" value="TRANSGLYCOSYLASE"/>
    <property type="match status" value="1"/>
</dbReference>
<dbReference type="SMART" id="SM00257">
    <property type="entry name" value="LysM"/>
    <property type="match status" value="2"/>
</dbReference>
<dbReference type="EMBL" id="MPZM01000001">
    <property type="protein sequence ID" value="PPL18386.1"/>
    <property type="molecule type" value="Genomic_DNA"/>
</dbReference>
<evidence type="ECO:0000313" key="6">
    <source>
        <dbReference type="Proteomes" id="UP000242231"/>
    </source>
</evidence>
<comment type="similarity">
    <text evidence="1">Belongs to the transglycosylase Slt family.</text>
</comment>
<feature type="compositionally biased region" description="Polar residues" evidence="2">
    <location>
        <begin position="53"/>
        <end position="75"/>
    </location>
</feature>
<dbReference type="OrthoDB" id="9815002at2"/>
<dbReference type="PROSITE" id="PS51257">
    <property type="entry name" value="PROKAR_LIPOPROTEIN"/>
    <property type="match status" value="1"/>
</dbReference>
<dbReference type="RefSeq" id="WP_104484765.1">
    <property type="nucleotide sequence ID" value="NZ_BMYB01000024.1"/>
</dbReference>
<proteinExistence type="inferred from homology"/>
<comment type="caution">
    <text evidence="5">The sequence shown here is derived from an EMBL/GenBank/DDBJ whole genome shotgun (WGS) entry which is preliminary data.</text>
</comment>
<dbReference type="SUPFAM" id="SSF54106">
    <property type="entry name" value="LysM domain"/>
    <property type="match status" value="2"/>
</dbReference>
<feature type="domain" description="LysM" evidence="4">
    <location>
        <begin position="424"/>
        <end position="468"/>
    </location>
</feature>
<dbReference type="InterPro" id="IPR008258">
    <property type="entry name" value="Transglycosylase_SLT_dom_1"/>
</dbReference>
<dbReference type="AlphaFoldDB" id="A0A2P5TRB8"/>
<protein>
    <submittedName>
        <fullName evidence="5">Lytic transglycosylase</fullName>
    </submittedName>
</protein>
<dbReference type="Pfam" id="PF01476">
    <property type="entry name" value="LysM"/>
    <property type="match status" value="2"/>
</dbReference>
<sequence length="473" mass="52597">MRRLCLLSSALLLAGCQAMSTDSVRHPYGHQETAGEQANSQLYPKSATYSSLRIQSKTATDSGRTYSTVSHSSTNRQQQQQQQRQKVEAQQPDLWLDLAANMQLDMPLDHPRVVAQRNWYLKHPAYMRSVSERARPFLYLIKEEIEKRNMPMELVLLPVVESTFDPRAYSHGHAAGLWQMLQGTGKQFGLHYDSWYDGRYDVMASTRAALDYLEYLNGFFDGDWVLALAAYNSGEGRVQRAMKANRRQGKPTDYWSLSLPKETQNYVPKLLALADILKQPGHYGMEVPAVPNRPQLAVVEVEGQVDLNMAADLAGMNRSQLKQLNPAFKRTSTSPARNAEILVPVAHAQGFEIAMADLPEQERKSYQRYQVRGGDSLGRIASRNGTSIEAIKQANNMRGSAIRVGQTLMLPRANGPVASSTGDGVYRVQSGDSLSAIASRFSVSITDLLRWNQLADKHSLRAGQSLIVAANAG</sequence>
<dbReference type="PANTHER" id="PTHR33734:SF22">
    <property type="entry name" value="MEMBRANE-BOUND LYTIC MUREIN TRANSGLYCOSYLASE D"/>
    <property type="match status" value="1"/>
</dbReference>
<feature type="chain" id="PRO_5015105295" evidence="3">
    <location>
        <begin position="21"/>
        <end position="473"/>
    </location>
</feature>
<dbReference type="InterPro" id="IPR023346">
    <property type="entry name" value="Lysozyme-like_dom_sf"/>
</dbReference>
<dbReference type="InterPro" id="IPR036779">
    <property type="entry name" value="LysM_dom_sf"/>
</dbReference>
<dbReference type="Gene3D" id="1.10.530.10">
    <property type="match status" value="1"/>
</dbReference>